<dbReference type="GO" id="GO:0003700">
    <property type="term" value="F:DNA-binding transcription factor activity"/>
    <property type="evidence" value="ECO:0007669"/>
    <property type="project" value="InterPro"/>
</dbReference>
<comment type="similarity">
    <text evidence="1">Belongs to the LysR transcriptional regulatory family.</text>
</comment>
<dbReference type="EMBL" id="JAJATW010000002">
    <property type="protein sequence ID" value="MCB5160782.1"/>
    <property type="molecule type" value="Genomic_DNA"/>
</dbReference>
<evidence type="ECO:0000256" key="4">
    <source>
        <dbReference type="ARBA" id="ARBA00023163"/>
    </source>
</evidence>
<gene>
    <name evidence="6" type="ORF">LG368_02565</name>
</gene>
<sequence length="301" mass="33926">MDIKPLRYLIAIAKTESFTKAAQQLGVAQPAVSMAIKKLEKDLGLTLIHRADRNIGLTDEGKKLLIHAEKIIQATDEALLEMRELKGLNQGEVRVGIPSMLGSYYFPPILMAFRHRYPTLTLKVIEGGTWQLQKMLENGELDLSVIVAETLPESLETRALLREEMLVTIATDHPFAQLERVSPDAFFDEELVMFKEGFFHRRIVDKLAKACKRTPKIGFETNLIPLIKSITQQGFGVSTLLAMVVEERDQLLTRSFDPPIWLDLGIAWRKDSYLSQANRTFLDFVSEHGRSEGIGFSSVAL</sequence>
<dbReference type="PANTHER" id="PTHR30419:SF30">
    <property type="entry name" value="LYSR FAMILY TRANSCRIPTIONAL REGULATOR"/>
    <property type="match status" value="1"/>
</dbReference>
<keyword evidence="4" id="KW-0804">Transcription</keyword>
<dbReference type="RefSeq" id="WP_226753165.1">
    <property type="nucleotide sequence ID" value="NZ_JAJATW010000002.1"/>
</dbReference>
<evidence type="ECO:0000259" key="5">
    <source>
        <dbReference type="PROSITE" id="PS50931"/>
    </source>
</evidence>
<organism evidence="6 7">
    <name type="scientific">Marinomonas algarum</name>
    <dbReference type="NCBI Taxonomy" id="2883105"/>
    <lineage>
        <taxon>Bacteria</taxon>
        <taxon>Pseudomonadati</taxon>
        <taxon>Pseudomonadota</taxon>
        <taxon>Gammaproteobacteria</taxon>
        <taxon>Oceanospirillales</taxon>
        <taxon>Oceanospirillaceae</taxon>
        <taxon>Marinomonas</taxon>
    </lineage>
</organism>
<evidence type="ECO:0000256" key="3">
    <source>
        <dbReference type="ARBA" id="ARBA00023125"/>
    </source>
</evidence>
<name>A0A9X1LBS4_9GAMM</name>
<dbReference type="Pfam" id="PF00126">
    <property type="entry name" value="HTH_1"/>
    <property type="match status" value="1"/>
</dbReference>
<dbReference type="PROSITE" id="PS50931">
    <property type="entry name" value="HTH_LYSR"/>
    <property type="match status" value="1"/>
</dbReference>
<evidence type="ECO:0000313" key="7">
    <source>
        <dbReference type="Proteomes" id="UP001139095"/>
    </source>
</evidence>
<dbReference type="CDD" id="cd05466">
    <property type="entry name" value="PBP2_LTTR_substrate"/>
    <property type="match status" value="1"/>
</dbReference>
<evidence type="ECO:0000313" key="6">
    <source>
        <dbReference type="EMBL" id="MCB5160782.1"/>
    </source>
</evidence>
<protein>
    <submittedName>
        <fullName evidence="6">LysR family transcriptional regulator</fullName>
    </submittedName>
</protein>
<dbReference type="Gene3D" id="3.40.190.290">
    <property type="match status" value="1"/>
</dbReference>
<dbReference type="PANTHER" id="PTHR30419">
    <property type="entry name" value="HTH-TYPE TRANSCRIPTIONAL REGULATOR YBHD"/>
    <property type="match status" value="1"/>
</dbReference>
<evidence type="ECO:0000256" key="2">
    <source>
        <dbReference type="ARBA" id="ARBA00023015"/>
    </source>
</evidence>
<comment type="caution">
    <text evidence="6">The sequence shown here is derived from an EMBL/GenBank/DDBJ whole genome shotgun (WGS) entry which is preliminary data.</text>
</comment>
<dbReference type="GO" id="GO:0003677">
    <property type="term" value="F:DNA binding"/>
    <property type="evidence" value="ECO:0007669"/>
    <property type="project" value="UniProtKB-KW"/>
</dbReference>
<reference evidence="6" key="1">
    <citation type="submission" date="2021-10" db="EMBL/GenBank/DDBJ databases">
        <title>Marinomonas pontica sp. nov., isolated from the Black Sea.</title>
        <authorList>
            <person name="Zhao L.-H."/>
            <person name="Xue J.-H."/>
        </authorList>
    </citation>
    <scope>NUCLEOTIDE SEQUENCE</scope>
    <source>
        <strain evidence="6">E8</strain>
    </source>
</reference>
<dbReference type="AlphaFoldDB" id="A0A9X1LBS4"/>
<dbReference type="InterPro" id="IPR000847">
    <property type="entry name" value="LysR_HTH_N"/>
</dbReference>
<dbReference type="SUPFAM" id="SSF46785">
    <property type="entry name" value="Winged helix' DNA-binding domain"/>
    <property type="match status" value="1"/>
</dbReference>
<proteinExistence type="inferred from homology"/>
<keyword evidence="2" id="KW-0805">Transcription regulation</keyword>
<dbReference type="PRINTS" id="PR00039">
    <property type="entry name" value="HTHLYSR"/>
</dbReference>
<dbReference type="InterPro" id="IPR036390">
    <property type="entry name" value="WH_DNA-bd_sf"/>
</dbReference>
<keyword evidence="7" id="KW-1185">Reference proteome</keyword>
<dbReference type="InterPro" id="IPR036388">
    <property type="entry name" value="WH-like_DNA-bd_sf"/>
</dbReference>
<feature type="domain" description="HTH lysR-type" evidence="5">
    <location>
        <begin position="1"/>
        <end position="58"/>
    </location>
</feature>
<dbReference type="GO" id="GO:0005829">
    <property type="term" value="C:cytosol"/>
    <property type="evidence" value="ECO:0007669"/>
    <property type="project" value="TreeGrafter"/>
</dbReference>
<keyword evidence="3" id="KW-0238">DNA-binding</keyword>
<dbReference type="InterPro" id="IPR005119">
    <property type="entry name" value="LysR_subst-bd"/>
</dbReference>
<dbReference type="SUPFAM" id="SSF53850">
    <property type="entry name" value="Periplasmic binding protein-like II"/>
    <property type="match status" value="1"/>
</dbReference>
<dbReference type="Gene3D" id="1.10.10.10">
    <property type="entry name" value="Winged helix-like DNA-binding domain superfamily/Winged helix DNA-binding domain"/>
    <property type="match status" value="1"/>
</dbReference>
<dbReference type="Pfam" id="PF03466">
    <property type="entry name" value="LysR_substrate"/>
    <property type="match status" value="1"/>
</dbReference>
<dbReference type="Proteomes" id="UP001139095">
    <property type="component" value="Unassembled WGS sequence"/>
</dbReference>
<dbReference type="FunFam" id="1.10.10.10:FF:000001">
    <property type="entry name" value="LysR family transcriptional regulator"/>
    <property type="match status" value="1"/>
</dbReference>
<dbReference type="InterPro" id="IPR050950">
    <property type="entry name" value="HTH-type_LysR_regulators"/>
</dbReference>
<accession>A0A9X1LBS4</accession>
<evidence type="ECO:0000256" key="1">
    <source>
        <dbReference type="ARBA" id="ARBA00009437"/>
    </source>
</evidence>